<name>A0AAE6NYF8_9CAUD</name>
<dbReference type="GO" id="GO:0003796">
    <property type="term" value="F:lysozyme activity"/>
    <property type="evidence" value="ECO:0007669"/>
    <property type="project" value="InterPro"/>
</dbReference>
<keyword evidence="2" id="KW-0081">Bacteriolytic enzyme</keyword>
<sequence>MAIERQAVQGLPQVRATSPNVMTFAPQQVGGVDAGVASNSGSRFIEDLIQAASSVADVTTGILNQKVEEDKVRQMDRALSGMVPSEDATVGGARAHMLVSLQNDVIAQTAALQAEAQRFQGSDEDWENYVVQSRNEVQNRLWQSYPELRGDKDSMRIVTNAFMEQQPRITATRAEAKLRQEEEARMQSMQARIIMATKDVAPDATGAALIQLQKEALAMGLSKPEFDQMVAKIASDRAAVGDDSLIQGTKALVDDKGVSLYDRVGALQTGEIQANRTWAAQNQVALFEKKDAAIKAFDAGQLTREELLQVMQNHNELTGGTAWSDSEIKAIFDRQAKVNAEAAKLEDLIKRGESDSPLGLQDISKDDRKAYAEALVTTYTKLAEDEIARTGATGEQAEAIRGRYEQMRYLKLGQQLIEDPIIKERYSSLMQLSSANLKDMKVEPEALQTIMRARDSIPEDARRAVMGDKEYAFVENYDLATRMGYNAGQAIEFAQNASRGERLQGSVLKELNEDVDGVVSDVAGGSWLTRGDNMSEMGRDIMLEEASTIARAMKVAGHNNDTIKRHLKSYLTSQYTQLSEGFFTQGVLVKGDVRTLGDTIGVNQNDLPLALRQYMDNNKQALLDASGGLEEGDLYFDVDAQRGLFTIRAGSGRVPVTQAMPLSEIKGQSLLKQRYDAEVKSRDEGRKNFEAQQMRMWGAGGYQAQPPAKTTAKTVGSRGIADFLMSPAFASGENLPANFEFGYKRNNMDFYNYVAKAENSANVGFDRVAGVYTPYKDAHGQSVGYGHFLTDEEKKNGYIMIGTDKVPFNPGQSQLTPERAMRLLQQDLKSHVPSTAGWAVSFEDMHPGVQRGLMDLSYNLGKGGIQNAPKAYAAFKAGKFTDGFIEMLSTASTEGKRSPALLVRRAEAYNLAQSGGAVPKISEVETREDGSMYVKFSGQMSEAFVNKSIYNQIGKDGWMQVYPPKKGALVPNAQIGRIKLS</sequence>
<keyword evidence="1" id="KW-0929">Antimicrobial</keyword>
<dbReference type="Gene3D" id="1.10.530.40">
    <property type="match status" value="1"/>
</dbReference>
<evidence type="ECO:0000256" key="1">
    <source>
        <dbReference type="ARBA" id="ARBA00022529"/>
    </source>
</evidence>
<accession>A0AAE6NYF8</accession>
<dbReference type="EMBL" id="MN384978">
    <property type="protein sequence ID" value="QFR58618.1"/>
    <property type="molecule type" value="Genomic_DNA"/>
</dbReference>
<dbReference type="GO" id="GO:0031640">
    <property type="term" value="P:killing of cells of another organism"/>
    <property type="evidence" value="ECO:0007669"/>
    <property type="project" value="UniProtKB-KW"/>
</dbReference>
<reference evidence="3" key="1">
    <citation type="submission" date="2019-08" db="EMBL/GenBank/DDBJ databases">
        <title>Sus scorfa domesticus a preclinical model for human phage therapy.</title>
        <authorList>
            <person name="Colom J."/>
            <person name="Baig A."/>
            <person name="Barrow P."/>
            <person name="Atterbury R."/>
        </authorList>
    </citation>
    <scope>NUCLEOTIDE SEQUENCE</scope>
</reference>
<keyword evidence="4" id="KW-1185">Reference proteome</keyword>
<proteinExistence type="predicted"/>
<dbReference type="GO" id="GO:0042742">
    <property type="term" value="P:defense response to bacterium"/>
    <property type="evidence" value="ECO:0007669"/>
    <property type="project" value="UniProtKB-KW"/>
</dbReference>
<dbReference type="InterPro" id="IPR023346">
    <property type="entry name" value="Lysozyme-like_dom_sf"/>
</dbReference>
<dbReference type="SUPFAM" id="SSF53955">
    <property type="entry name" value="Lysozyme-like"/>
    <property type="match status" value="1"/>
</dbReference>
<evidence type="ECO:0000313" key="4">
    <source>
        <dbReference type="Proteomes" id="UP000827870"/>
    </source>
</evidence>
<organism evidence="3 4">
    <name type="scientific">Escherichia phage vB_EcolP_P433.1</name>
    <dbReference type="NCBI Taxonomy" id="2653657"/>
    <lineage>
        <taxon>Viruses</taxon>
        <taxon>Duplodnaviria</taxon>
        <taxon>Heunggongvirae</taxon>
        <taxon>Uroviricota</taxon>
        <taxon>Caudoviricetes</taxon>
        <taxon>Autographivirales</taxon>
        <taxon>Autosignataviridae</taxon>
        <taxon>Molineuxvirinae</taxon>
        <taxon>Rodentiumvirus</taxon>
        <taxon>Rodentiumvirus PP433</taxon>
    </lineage>
</organism>
<gene>
    <name evidence="3" type="ORF">P4331_23</name>
</gene>
<dbReference type="Proteomes" id="UP000827870">
    <property type="component" value="Segment"/>
</dbReference>
<dbReference type="InterPro" id="IPR023347">
    <property type="entry name" value="Lysozyme_dom_sf"/>
</dbReference>
<protein>
    <submittedName>
        <fullName evidence="3">Tail lysin</fullName>
    </submittedName>
</protein>
<evidence type="ECO:0000256" key="2">
    <source>
        <dbReference type="ARBA" id="ARBA00022638"/>
    </source>
</evidence>
<evidence type="ECO:0000313" key="3">
    <source>
        <dbReference type="EMBL" id="QFR58618.1"/>
    </source>
</evidence>